<name>A4WZM3_CERS5</name>
<accession>A4WZM3</accession>
<dbReference type="AlphaFoldDB" id="A4WZM3"/>
<evidence type="ECO:0000313" key="1">
    <source>
        <dbReference type="EMBL" id="ABP72837.1"/>
    </source>
</evidence>
<sequence length="206" mass="22414">MTDTPGLAFWNRVADRYAARPVREPEAYEDTLAHVAAHLARSDRVLEIGCGTGSTALRLGGGVALWRATDASPEMIRIAGAKPAPASVRFARAEAGEAVEGGPFDVVCAFHLLHLVPDLEATLARIHARLEPGGLFISKTWCFGDMSRRLRLLIPLLRLFGLFPPARALTARALREAIRAAGFEIEDERTFGRSRHAPCIIARKPA</sequence>
<reference evidence="1" key="1">
    <citation type="submission" date="2007-04" db="EMBL/GenBank/DDBJ databases">
        <title>Complete sequence of plasmid pRSPA02 of Rhodobacter sphaeroides ATCC 17025.</title>
        <authorList>
            <consortium name="US DOE Joint Genome Institute"/>
            <person name="Copeland A."/>
            <person name="Lucas S."/>
            <person name="Lapidus A."/>
            <person name="Barry K."/>
            <person name="Detter J.C."/>
            <person name="Glavina del Rio T."/>
            <person name="Hammon N."/>
            <person name="Israni S."/>
            <person name="Dalin E."/>
            <person name="Tice H."/>
            <person name="Pitluck S."/>
            <person name="Chertkov O."/>
            <person name="Brettin T."/>
            <person name="Bruce D."/>
            <person name="Han C."/>
            <person name="Schmutz J."/>
            <person name="Larimer F."/>
            <person name="Land M."/>
            <person name="Hauser L."/>
            <person name="Kyrpides N."/>
            <person name="Kim E."/>
            <person name="Richardson P."/>
            <person name="Mackenzie C."/>
            <person name="Choudhary M."/>
            <person name="Donohue T.J."/>
            <person name="Kaplan S."/>
        </authorList>
    </citation>
    <scope>NUCLEOTIDE SEQUENCE [LARGE SCALE GENOMIC DNA]</scope>
    <source>
        <strain evidence="1">ATCC 17025</strain>
        <plasmid evidence="1">pRSPA02</plasmid>
    </source>
</reference>
<dbReference type="PANTHER" id="PTHR43861">
    <property type="entry name" value="TRANS-ACONITATE 2-METHYLTRANSFERASE-RELATED"/>
    <property type="match status" value="1"/>
</dbReference>
<dbReference type="BioCyc" id="RSPH349102:G1G8M-4106-MONOMER"/>
<dbReference type="CDD" id="cd02440">
    <property type="entry name" value="AdoMet_MTases"/>
    <property type="match status" value="1"/>
</dbReference>
<dbReference type="KEGG" id="rsq:Rsph17025_3983"/>
<gene>
    <name evidence="1" type="ordered locus">Rsph17025_3983</name>
</gene>
<dbReference type="HOGENOM" id="CLU_037990_15_0_5"/>
<dbReference type="Pfam" id="PF13489">
    <property type="entry name" value="Methyltransf_23"/>
    <property type="match status" value="1"/>
</dbReference>
<protein>
    <recommendedName>
        <fullName evidence="2">Class I SAM-dependent methyltransferase</fullName>
    </recommendedName>
</protein>
<dbReference type="Gene3D" id="3.40.50.150">
    <property type="entry name" value="Vaccinia Virus protein VP39"/>
    <property type="match status" value="1"/>
</dbReference>
<dbReference type="SUPFAM" id="SSF53335">
    <property type="entry name" value="S-adenosyl-L-methionine-dependent methyltransferases"/>
    <property type="match status" value="1"/>
</dbReference>
<geneLocation type="plasmid" evidence="1">
    <name>pRSPA02</name>
</geneLocation>
<evidence type="ECO:0008006" key="2">
    <source>
        <dbReference type="Google" id="ProtNLM"/>
    </source>
</evidence>
<dbReference type="InterPro" id="IPR029063">
    <property type="entry name" value="SAM-dependent_MTases_sf"/>
</dbReference>
<proteinExistence type="predicted"/>
<keyword evidence="1" id="KW-0614">Plasmid</keyword>
<organism evidence="1">
    <name type="scientific">Cereibacter sphaeroides (strain ATCC 17025 / ATH 2.4.3)</name>
    <name type="common">Rhodobacter sphaeroides</name>
    <dbReference type="NCBI Taxonomy" id="349102"/>
    <lineage>
        <taxon>Bacteria</taxon>
        <taxon>Pseudomonadati</taxon>
        <taxon>Pseudomonadota</taxon>
        <taxon>Alphaproteobacteria</taxon>
        <taxon>Rhodobacterales</taxon>
        <taxon>Paracoccaceae</taxon>
        <taxon>Cereibacter</taxon>
    </lineage>
</organism>
<dbReference type="EMBL" id="CP000663">
    <property type="protein sequence ID" value="ABP72837.1"/>
    <property type="molecule type" value="Genomic_DNA"/>
</dbReference>